<reference evidence="1" key="2">
    <citation type="submission" date="2021-04" db="EMBL/GenBank/DDBJ databases">
        <authorList>
            <person name="Gilroy R."/>
        </authorList>
    </citation>
    <scope>NUCLEOTIDE SEQUENCE</scope>
    <source>
        <strain evidence="1">USASDec5-558</strain>
    </source>
</reference>
<organism evidence="1 2">
    <name type="scientific">Candidatus Anaerobiospirillum pullistercoris</name>
    <dbReference type="NCBI Taxonomy" id="2838452"/>
    <lineage>
        <taxon>Bacteria</taxon>
        <taxon>Pseudomonadati</taxon>
        <taxon>Pseudomonadota</taxon>
        <taxon>Gammaproteobacteria</taxon>
        <taxon>Aeromonadales</taxon>
        <taxon>Succinivibrionaceae</taxon>
        <taxon>Anaerobiospirillum</taxon>
    </lineage>
</organism>
<comment type="caution">
    <text evidence="1">The sequence shown here is derived from an EMBL/GenBank/DDBJ whole genome shotgun (WGS) entry which is preliminary data.</text>
</comment>
<dbReference type="AlphaFoldDB" id="A0A9D2B0B2"/>
<evidence type="ECO:0000313" key="1">
    <source>
        <dbReference type="EMBL" id="HIX56827.1"/>
    </source>
</evidence>
<evidence type="ECO:0000313" key="2">
    <source>
        <dbReference type="Proteomes" id="UP000886829"/>
    </source>
</evidence>
<sequence>MGFVTNLAIKGKAKFLVSQVQIASMIEGRLRVIYSELKHDAELRSQVHNELSQIKEITSFTINPITGSVVINYDQTKAAQNQFLSELLLQAHAKWQKARA</sequence>
<reference evidence="1" key="1">
    <citation type="journal article" date="2021" name="PeerJ">
        <title>Extensive microbial diversity within the chicken gut microbiome revealed by metagenomics and culture.</title>
        <authorList>
            <person name="Gilroy R."/>
            <person name="Ravi A."/>
            <person name="Getino M."/>
            <person name="Pursley I."/>
            <person name="Horton D.L."/>
            <person name="Alikhan N.F."/>
            <person name="Baker D."/>
            <person name="Gharbi K."/>
            <person name="Hall N."/>
            <person name="Watson M."/>
            <person name="Adriaenssens E.M."/>
            <person name="Foster-Nyarko E."/>
            <person name="Jarju S."/>
            <person name="Secka A."/>
            <person name="Antonio M."/>
            <person name="Oren A."/>
            <person name="Chaudhuri R.R."/>
            <person name="La Ragione R."/>
            <person name="Hildebrand F."/>
            <person name="Pallen M.J."/>
        </authorList>
    </citation>
    <scope>NUCLEOTIDE SEQUENCE</scope>
    <source>
        <strain evidence="1">USASDec5-558</strain>
    </source>
</reference>
<dbReference type="Proteomes" id="UP000886829">
    <property type="component" value="Unassembled WGS sequence"/>
</dbReference>
<gene>
    <name evidence="1" type="ORF">H9850_05075</name>
</gene>
<accession>A0A9D2B0B2</accession>
<name>A0A9D2B0B2_9GAMM</name>
<dbReference type="Pfam" id="PF19991">
    <property type="entry name" value="HMA_2"/>
    <property type="match status" value="1"/>
</dbReference>
<proteinExistence type="predicted"/>
<dbReference type="EMBL" id="DXEV01000094">
    <property type="protein sequence ID" value="HIX56827.1"/>
    <property type="molecule type" value="Genomic_DNA"/>
</dbReference>
<protein>
    <submittedName>
        <fullName evidence="1">Uncharacterized protein</fullName>
    </submittedName>
</protein>